<protein>
    <submittedName>
        <fullName evidence="2">Uncharacterized protein</fullName>
    </submittedName>
</protein>
<comment type="similarity">
    <text evidence="1">Belongs to the UPF0235 family.</text>
</comment>
<dbReference type="Proteomes" id="UP000594638">
    <property type="component" value="Unassembled WGS sequence"/>
</dbReference>
<name>A0A8S0R2X2_OLEEU</name>
<dbReference type="InterPro" id="IPR003746">
    <property type="entry name" value="DUF167"/>
</dbReference>
<evidence type="ECO:0000256" key="1">
    <source>
        <dbReference type="ARBA" id="ARBA00010364"/>
    </source>
</evidence>
<dbReference type="SMART" id="SM01152">
    <property type="entry name" value="DUF167"/>
    <property type="match status" value="1"/>
</dbReference>
<evidence type="ECO:0000313" key="2">
    <source>
        <dbReference type="EMBL" id="CAA2973437.1"/>
    </source>
</evidence>
<comment type="caution">
    <text evidence="2">The sequence shown here is derived from an EMBL/GenBank/DDBJ whole genome shotgun (WGS) entry which is preliminary data.</text>
</comment>
<keyword evidence="3" id="KW-1185">Reference proteome</keyword>
<accession>A0A8S0R2X2</accession>
<dbReference type="NCBIfam" id="TIGR00251">
    <property type="entry name" value="DUF167 family protein"/>
    <property type="match status" value="1"/>
</dbReference>
<dbReference type="SUPFAM" id="SSF69786">
    <property type="entry name" value="YggU-like"/>
    <property type="match status" value="1"/>
</dbReference>
<reference evidence="2 3" key="1">
    <citation type="submission" date="2019-12" db="EMBL/GenBank/DDBJ databases">
        <authorList>
            <person name="Alioto T."/>
            <person name="Alioto T."/>
            <person name="Gomez Garrido J."/>
        </authorList>
    </citation>
    <scope>NUCLEOTIDE SEQUENCE [LARGE SCALE GENOMIC DNA]</scope>
</reference>
<dbReference type="Pfam" id="PF02594">
    <property type="entry name" value="DUF167"/>
    <property type="match status" value="1"/>
</dbReference>
<dbReference type="EMBL" id="CACTIH010002104">
    <property type="protein sequence ID" value="CAA2973437.1"/>
    <property type="molecule type" value="Genomic_DNA"/>
</dbReference>
<dbReference type="AlphaFoldDB" id="A0A8S0R2X2"/>
<sequence>MFIRSVFCDKRRVLIFTLNIWAKRTDFDEEALGVQIDAPAKDGEANAALIDYISTVMGVKRRQVSIGSGSKSRDKVVIVEGTNLQSVFDALDGVIKNQ</sequence>
<dbReference type="PANTHER" id="PTHR47817:SF2">
    <property type="entry name" value="OS04G0686300 PROTEIN"/>
    <property type="match status" value="1"/>
</dbReference>
<dbReference type="InterPro" id="IPR036591">
    <property type="entry name" value="YggU-like_sf"/>
</dbReference>
<proteinExistence type="inferred from homology"/>
<dbReference type="PANTHER" id="PTHR47817">
    <property type="entry name" value="OS04G0686300 PROTEIN"/>
    <property type="match status" value="1"/>
</dbReference>
<gene>
    <name evidence="2" type="ORF">OLEA9_A026521</name>
</gene>
<organism evidence="2 3">
    <name type="scientific">Olea europaea subsp. europaea</name>
    <dbReference type="NCBI Taxonomy" id="158383"/>
    <lineage>
        <taxon>Eukaryota</taxon>
        <taxon>Viridiplantae</taxon>
        <taxon>Streptophyta</taxon>
        <taxon>Embryophyta</taxon>
        <taxon>Tracheophyta</taxon>
        <taxon>Spermatophyta</taxon>
        <taxon>Magnoliopsida</taxon>
        <taxon>eudicotyledons</taxon>
        <taxon>Gunneridae</taxon>
        <taxon>Pentapetalae</taxon>
        <taxon>asterids</taxon>
        <taxon>lamiids</taxon>
        <taxon>Lamiales</taxon>
        <taxon>Oleaceae</taxon>
        <taxon>Oleeae</taxon>
        <taxon>Olea</taxon>
    </lineage>
</organism>
<dbReference type="Gramene" id="OE9A026521T2">
    <property type="protein sequence ID" value="OE9A026521C2"/>
    <property type="gene ID" value="OE9A026521"/>
</dbReference>
<dbReference type="Gene3D" id="3.30.1200.10">
    <property type="entry name" value="YggU-like"/>
    <property type="match status" value="1"/>
</dbReference>
<evidence type="ECO:0000313" key="3">
    <source>
        <dbReference type="Proteomes" id="UP000594638"/>
    </source>
</evidence>